<name>A0A351RBI7_9PROT</name>
<dbReference type="SUPFAM" id="SSF46785">
    <property type="entry name" value="Winged helix' DNA-binding domain"/>
    <property type="match status" value="1"/>
</dbReference>
<dbReference type="EMBL" id="DNAA01000182">
    <property type="protein sequence ID" value="HBA09408.1"/>
    <property type="molecule type" value="Genomic_DNA"/>
</dbReference>
<protein>
    <submittedName>
        <fullName evidence="5">Crp/Fnr family transcriptional regulator</fullName>
    </submittedName>
</protein>
<comment type="caution">
    <text evidence="5">The sequence shown here is derived from an EMBL/GenBank/DDBJ whole genome shotgun (WGS) entry which is preliminary data.</text>
</comment>
<accession>A0A351RBI7</accession>
<evidence type="ECO:0000256" key="2">
    <source>
        <dbReference type="ARBA" id="ARBA00023125"/>
    </source>
</evidence>
<dbReference type="PROSITE" id="PS51063">
    <property type="entry name" value="HTH_CRP_2"/>
    <property type="match status" value="1"/>
</dbReference>
<reference evidence="5 6" key="1">
    <citation type="journal article" date="2018" name="Nat. Biotechnol.">
        <title>A standardized bacterial taxonomy based on genome phylogeny substantially revises the tree of life.</title>
        <authorList>
            <person name="Parks D.H."/>
            <person name="Chuvochina M."/>
            <person name="Waite D.W."/>
            <person name="Rinke C."/>
            <person name="Skarshewski A."/>
            <person name="Chaumeil P.A."/>
            <person name="Hugenholtz P."/>
        </authorList>
    </citation>
    <scope>NUCLEOTIDE SEQUENCE [LARGE SCALE GENOMIC DNA]</scope>
    <source>
        <strain evidence="5">UBA9958</strain>
    </source>
</reference>
<organism evidence="5 6">
    <name type="scientific">Methylotenera mobilis</name>
    <dbReference type="NCBI Taxonomy" id="359408"/>
    <lineage>
        <taxon>Bacteria</taxon>
        <taxon>Pseudomonadati</taxon>
        <taxon>Pseudomonadota</taxon>
        <taxon>Betaproteobacteria</taxon>
        <taxon>Nitrosomonadales</taxon>
        <taxon>Methylophilaceae</taxon>
        <taxon>Methylotenera</taxon>
    </lineage>
</organism>
<dbReference type="InterPro" id="IPR036390">
    <property type="entry name" value="WH_DNA-bd_sf"/>
</dbReference>
<dbReference type="Pfam" id="PF13545">
    <property type="entry name" value="HTH_Crp_2"/>
    <property type="match status" value="1"/>
</dbReference>
<dbReference type="SUPFAM" id="SSF51206">
    <property type="entry name" value="cAMP-binding domain-like"/>
    <property type="match status" value="1"/>
</dbReference>
<keyword evidence="3" id="KW-0804">Transcription</keyword>
<dbReference type="InterPro" id="IPR018490">
    <property type="entry name" value="cNMP-bd_dom_sf"/>
</dbReference>
<dbReference type="InterPro" id="IPR012318">
    <property type="entry name" value="HTH_CRP"/>
</dbReference>
<gene>
    <name evidence="5" type="ORF">DCW48_07505</name>
</gene>
<dbReference type="GO" id="GO:0006355">
    <property type="term" value="P:regulation of DNA-templated transcription"/>
    <property type="evidence" value="ECO:0007669"/>
    <property type="project" value="InterPro"/>
</dbReference>
<evidence type="ECO:0000256" key="3">
    <source>
        <dbReference type="ARBA" id="ARBA00023163"/>
    </source>
</evidence>
<dbReference type="InterPro" id="IPR014710">
    <property type="entry name" value="RmlC-like_jellyroll"/>
</dbReference>
<dbReference type="GO" id="GO:0003677">
    <property type="term" value="F:DNA binding"/>
    <property type="evidence" value="ECO:0007669"/>
    <property type="project" value="UniProtKB-KW"/>
</dbReference>
<sequence>MPTQAIFFLNHLLANLPIEEFEAISTKCELVQLVYAETLTNRDDSIHYVYFPIDSIISLVAPIEESRGMEVTMIGNEGMLGITLMLGVNIAPFSALVQKAGSAIRIDSLSFLNSLEYSPTLKEHLNRYLCVSFSQLVQAAICNRFHFVEERLARLLLMIRDRAHSESFYITQDLLAHMLGVRRVGVTKAALALQHKSLIGYSRGYVVIRNVAGLEHEACACYLADKEIYNRMLNKGTVKLTANH</sequence>
<evidence type="ECO:0000259" key="4">
    <source>
        <dbReference type="PROSITE" id="PS51063"/>
    </source>
</evidence>
<evidence type="ECO:0000313" key="6">
    <source>
        <dbReference type="Proteomes" id="UP000264313"/>
    </source>
</evidence>
<keyword evidence="1" id="KW-0805">Transcription regulation</keyword>
<evidence type="ECO:0000256" key="1">
    <source>
        <dbReference type="ARBA" id="ARBA00023015"/>
    </source>
</evidence>
<evidence type="ECO:0000313" key="5">
    <source>
        <dbReference type="EMBL" id="HBA09408.1"/>
    </source>
</evidence>
<proteinExistence type="predicted"/>
<dbReference type="Gene3D" id="2.60.120.10">
    <property type="entry name" value="Jelly Rolls"/>
    <property type="match status" value="1"/>
</dbReference>
<keyword evidence="2" id="KW-0238">DNA-binding</keyword>
<feature type="domain" description="HTH crp-type" evidence="4">
    <location>
        <begin position="146"/>
        <end position="212"/>
    </location>
</feature>
<dbReference type="Proteomes" id="UP000264313">
    <property type="component" value="Unassembled WGS sequence"/>
</dbReference>
<dbReference type="AlphaFoldDB" id="A0A351RBI7"/>